<keyword evidence="2" id="KW-1185">Reference proteome</keyword>
<dbReference type="AlphaFoldDB" id="A0AA41QGV3"/>
<gene>
    <name evidence="1" type="ORF">L1785_16300</name>
</gene>
<dbReference type="EMBL" id="JAKGSG010000044">
    <property type="protein sequence ID" value="MCF4122540.1"/>
    <property type="molecule type" value="Genomic_DNA"/>
</dbReference>
<reference evidence="1" key="1">
    <citation type="submission" date="2022-01" db="EMBL/GenBank/DDBJ databases">
        <title>Antribacter sp. nov., isolated from Guizhou of China.</title>
        <authorList>
            <person name="Chengliang C."/>
            <person name="Ya Z."/>
        </authorList>
    </citation>
    <scope>NUCLEOTIDE SEQUENCE</scope>
    <source>
        <strain evidence="1">KLBMP 9083</strain>
    </source>
</reference>
<protein>
    <submittedName>
        <fullName evidence="1">Uncharacterized protein</fullName>
    </submittedName>
</protein>
<proteinExistence type="predicted"/>
<dbReference type="Proteomes" id="UP001165405">
    <property type="component" value="Unassembled WGS sequence"/>
</dbReference>
<organism evidence="1 2">
    <name type="scientific">Antribacter soli</name>
    <dbReference type="NCBI Taxonomy" id="2910976"/>
    <lineage>
        <taxon>Bacteria</taxon>
        <taxon>Bacillati</taxon>
        <taxon>Actinomycetota</taxon>
        <taxon>Actinomycetes</taxon>
        <taxon>Micrococcales</taxon>
        <taxon>Promicromonosporaceae</taxon>
        <taxon>Antribacter</taxon>
    </lineage>
</organism>
<evidence type="ECO:0000313" key="1">
    <source>
        <dbReference type="EMBL" id="MCF4122540.1"/>
    </source>
</evidence>
<sequence>MIRPQWEWALDDAEGRRLTEPVTPVFTTQYDAELWLGEHWRSLAGAGAVVASLLHDGNQATPSVELRTP</sequence>
<evidence type="ECO:0000313" key="2">
    <source>
        <dbReference type="Proteomes" id="UP001165405"/>
    </source>
</evidence>
<accession>A0AA41QGV3</accession>
<name>A0AA41QGV3_9MICO</name>
<comment type="caution">
    <text evidence="1">The sequence shown here is derived from an EMBL/GenBank/DDBJ whole genome shotgun (WGS) entry which is preliminary data.</text>
</comment>